<organism evidence="3">
    <name type="scientific">Caulobacter sp. 602-2</name>
    <dbReference type="NCBI Taxonomy" id="2710887"/>
    <lineage>
        <taxon>Bacteria</taxon>
        <taxon>Pseudomonadati</taxon>
        <taxon>Pseudomonadota</taxon>
        <taxon>Alphaproteobacteria</taxon>
        <taxon>Caulobacterales</taxon>
        <taxon>Caulobacteraceae</taxon>
        <taxon>Caulobacter</taxon>
    </lineage>
</organism>
<dbReference type="Gene3D" id="1.20.1270.180">
    <property type="match status" value="1"/>
</dbReference>
<feature type="chain" id="PRO_5026224559" evidence="1">
    <location>
        <begin position="23"/>
        <end position="370"/>
    </location>
</feature>
<evidence type="ECO:0000313" key="3">
    <source>
        <dbReference type="EMBL" id="NGM50505.1"/>
    </source>
</evidence>
<dbReference type="RefSeq" id="WP_165259186.1">
    <property type="nucleotide sequence ID" value="NZ_JAAKGT010000005.1"/>
</dbReference>
<proteinExistence type="predicted"/>
<sequence>MKTTFRAAGAVALAALALCGFAGQDGYFGDPDGRSYGDPQFAASQALCRAVRDRAPPPEDLPDAATAKALEGCSSEALYYGIGMTADPVRARQCAILEMKNQNKPYEAFAGAGMLMTIYANGRGAKKDLDLAVRMACAVWGAPVDNDNLVQALDVRRRGGSASEPFDYCSDVMIGASNVSGPMCLAHEAQVAEPVRAARLAVLTRDFSPAARQAYEALNAAEARFIQVRQDNESPPGAQNRGVPLRISEDARDVHVEQLEQLSGSARVTGAGEHRSYDRTLNQVYRVALGELPPRQEAQAGDITREGVRETERAWIAYRDAWLAFAPLAWPRASTEALAARLTRDRVGQLACILADFEIDPSYAQRCSGY</sequence>
<feature type="signal peptide" evidence="1">
    <location>
        <begin position="1"/>
        <end position="22"/>
    </location>
</feature>
<feature type="domain" description="Lysozyme inhibitor LprI-like N-terminal" evidence="2">
    <location>
        <begin position="272"/>
        <end position="350"/>
    </location>
</feature>
<evidence type="ECO:0000259" key="2">
    <source>
        <dbReference type="Pfam" id="PF07007"/>
    </source>
</evidence>
<accession>A0A6G4QZ36</accession>
<name>A0A6G4QZ36_9CAUL</name>
<gene>
    <name evidence="3" type="ORF">G5B46_12880</name>
</gene>
<protein>
    <submittedName>
        <fullName evidence="3">DUF1311 domain-containing protein</fullName>
    </submittedName>
</protein>
<evidence type="ECO:0000256" key="1">
    <source>
        <dbReference type="SAM" id="SignalP"/>
    </source>
</evidence>
<dbReference type="EMBL" id="JAAKGT010000005">
    <property type="protein sequence ID" value="NGM50505.1"/>
    <property type="molecule type" value="Genomic_DNA"/>
</dbReference>
<keyword evidence="1" id="KW-0732">Signal</keyword>
<dbReference type="AlphaFoldDB" id="A0A6G4QZ36"/>
<reference evidence="3" key="1">
    <citation type="submission" date="2020-02" db="EMBL/GenBank/DDBJ databases">
        <authorList>
            <person name="Gao J."/>
            <person name="Sun J."/>
        </authorList>
    </citation>
    <scope>NUCLEOTIDE SEQUENCE</scope>
    <source>
        <strain evidence="3">602-2</strain>
    </source>
</reference>
<dbReference type="Pfam" id="PF07007">
    <property type="entry name" value="LprI"/>
    <property type="match status" value="1"/>
</dbReference>
<dbReference type="InterPro" id="IPR009739">
    <property type="entry name" value="LprI-like_N"/>
</dbReference>
<comment type="caution">
    <text evidence="3">The sequence shown here is derived from an EMBL/GenBank/DDBJ whole genome shotgun (WGS) entry which is preliminary data.</text>
</comment>